<dbReference type="InterPro" id="IPR036852">
    <property type="entry name" value="Peptidase_S8/S53_dom_sf"/>
</dbReference>
<accession>A0ABR0CXC3</accession>
<dbReference type="InterPro" id="IPR045051">
    <property type="entry name" value="SBT"/>
</dbReference>
<organism evidence="3 4">
    <name type="scientific">Penstemon davidsonii</name>
    <dbReference type="NCBI Taxonomy" id="160366"/>
    <lineage>
        <taxon>Eukaryota</taxon>
        <taxon>Viridiplantae</taxon>
        <taxon>Streptophyta</taxon>
        <taxon>Embryophyta</taxon>
        <taxon>Tracheophyta</taxon>
        <taxon>Spermatophyta</taxon>
        <taxon>Magnoliopsida</taxon>
        <taxon>eudicotyledons</taxon>
        <taxon>Gunneridae</taxon>
        <taxon>Pentapetalae</taxon>
        <taxon>asterids</taxon>
        <taxon>lamiids</taxon>
        <taxon>Lamiales</taxon>
        <taxon>Plantaginaceae</taxon>
        <taxon>Cheloneae</taxon>
        <taxon>Penstemon</taxon>
    </lineage>
</organism>
<dbReference type="EMBL" id="JAYDYQ010002685">
    <property type="protein sequence ID" value="KAK4481390.1"/>
    <property type="molecule type" value="Genomic_DNA"/>
</dbReference>
<evidence type="ECO:0000256" key="2">
    <source>
        <dbReference type="ARBA" id="ARBA00022729"/>
    </source>
</evidence>
<keyword evidence="2" id="KW-0732">Signal</keyword>
<evidence type="ECO:0000313" key="3">
    <source>
        <dbReference type="EMBL" id="KAK4481390.1"/>
    </source>
</evidence>
<keyword evidence="4" id="KW-1185">Reference proteome</keyword>
<evidence type="ECO:0000313" key="4">
    <source>
        <dbReference type="Proteomes" id="UP001291926"/>
    </source>
</evidence>
<comment type="caution">
    <text evidence="3">The sequence shown here is derived from an EMBL/GenBank/DDBJ whole genome shotgun (WGS) entry which is preliminary data.</text>
</comment>
<protein>
    <submittedName>
        <fullName evidence="3">Uncharacterized protein</fullName>
    </submittedName>
</protein>
<dbReference type="PANTHER" id="PTHR10795">
    <property type="entry name" value="PROPROTEIN CONVERTASE SUBTILISIN/KEXIN"/>
    <property type="match status" value="1"/>
</dbReference>
<gene>
    <name evidence="3" type="ORF">RD792_012280</name>
</gene>
<proteinExistence type="inferred from homology"/>
<dbReference type="Gene3D" id="3.40.50.200">
    <property type="entry name" value="Peptidase S8/S53 domain"/>
    <property type="match status" value="1"/>
</dbReference>
<evidence type="ECO:0000256" key="1">
    <source>
        <dbReference type="ARBA" id="ARBA00011073"/>
    </source>
</evidence>
<dbReference type="SUPFAM" id="SSF52743">
    <property type="entry name" value="Subtilisin-like"/>
    <property type="match status" value="1"/>
</dbReference>
<sequence length="100" mass="11095">MYCAWSSRSKLLRICNLKVLDDAIVDGVYILSISIARDHKKTVFTNDLIAIIAFHDMEKIIVVCSAGKSDPSLVTVVNVAPWILTIVTTIISCDFGTYIF</sequence>
<name>A0ABR0CXC3_9LAMI</name>
<comment type="similarity">
    <text evidence="1">Belongs to the peptidase S8 family.</text>
</comment>
<reference evidence="3 4" key="1">
    <citation type="journal article" date="2023" name="bioRxiv">
        <title>Genome report: Whole genome sequence and annotation of Penstemon davidsonii.</title>
        <authorList>
            <person name="Ostevik K.L."/>
            <person name="Alabady M."/>
            <person name="Zhang M."/>
            <person name="Rausher M.D."/>
        </authorList>
    </citation>
    <scope>NUCLEOTIDE SEQUENCE [LARGE SCALE GENOMIC DNA]</scope>
    <source>
        <strain evidence="3">DNT005</strain>
        <tissue evidence="3">Whole leaf</tissue>
    </source>
</reference>
<dbReference type="Proteomes" id="UP001291926">
    <property type="component" value="Unassembled WGS sequence"/>
</dbReference>